<dbReference type="SUPFAM" id="SSF52540">
    <property type="entry name" value="P-loop containing nucleoside triphosphate hydrolases"/>
    <property type="match status" value="1"/>
</dbReference>
<dbReference type="EMBL" id="CP001823">
    <property type="protein sequence ID" value="ACZ39137.1"/>
    <property type="molecule type" value="Genomic_DNA"/>
</dbReference>
<name>D1C4H0_SPHTD</name>
<evidence type="ECO:0000256" key="2">
    <source>
        <dbReference type="ARBA" id="ARBA00022741"/>
    </source>
</evidence>
<accession>D1C4H0</accession>
<dbReference type="PANTHER" id="PTHR48466:SF2">
    <property type="entry name" value="OS10G0509000 PROTEIN"/>
    <property type="match status" value="1"/>
</dbReference>
<keyword evidence="3 7" id="KW-0378">Hydrolase</keyword>
<dbReference type="SUPFAM" id="SSF160443">
    <property type="entry name" value="SMR domain-like"/>
    <property type="match status" value="1"/>
</dbReference>
<dbReference type="GO" id="GO:0005524">
    <property type="term" value="F:ATP binding"/>
    <property type="evidence" value="ECO:0007669"/>
    <property type="project" value="UniProtKB-UniRule"/>
</dbReference>
<dbReference type="PIRSF" id="PIRSF005814">
    <property type="entry name" value="MutS_YshD"/>
    <property type="match status" value="1"/>
</dbReference>
<dbReference type="InterPro" id="IPR036187">
    <property type="entry name" value="DNA_mismatch_repair_MutS_sf"/>
</dbReference>
<evidence type="ECO:0000256" key="5">
    <source>
        <dbReference type="ARBA" id="ARBA00022884"/>
    </source>
</evidence>
<dbReference type="PANTHER" id="PTHR48466">
    <property type="entry name" value="OS10G0509000 PROTEIN-RELATED"/>
    <property type="match status" value="1"/>
</dbReference>
<evidence type="ECO:0000256" key="4">
    <source>
        <dbReference type="ARBA" id="ARBA00022840"/>
    </source>
</evidence>
<dbReference type="GO" id="GO:0045910">
    <property type="term" value="P:negative regulation of DNA recombination"/>
    <property type="evidence" value="ECO:0007669"/>
    <property type="project" value="InterPro"/>
</dbReference>
<dbReference type="GO" id="GO:0006298">
    <property type="term" value="P:mismatch repair"/>
    <property type="evidence" value="ECO:0007669"/>
    <property type="project" value="InterPro"/>
</dbReference>
<dbReference type="Gene3D" id="3.30.1370.110">
    <property type="match status" value="1"/>
</dbReference>
<evidence type="ECO:0000256" key="1">
    <source>
        <dbReference type="ARBA" id="ARBA00022730"/>
    </source>
</evidence>
<dbReference type="InterPro" id="IPR027417">
    <property type="entry name" value="P-loop_NTPase"/>
</dbReference>
<evidence type="ECO:0000313" key="10">
    <source>
        <dbReference type="EMBL" id="ACZ39137.1"/>
    </source>
</evidence>
<keyword evidence="11" id="KW-1185">Reference proteome</keyword>
<dbReference type="FunCoup" id="D1C4H0">
    <property type="interactions" value="109"/>
</dbReference>
<dbReference type="SUPFAM" id="SSF48334">
    <property type="entry name" value="DNA repair protein MutS, domain III"/>
    <property type="match status" value="1"/>
</dbReference>
<dbReference type="GO" id="GO:0043023">
    <property type="term" value="F:ribosomal large subunit binding"/>
    <property type="evidence" value="ECO:0007669"/>
    <property type="project" value="UniProtKB-UniRule"/>
</dbReference>
<dbReference type="Pfam" id="PF01713">
    <property type="entry name" value="Smr"/>
    <property type="match status" value="1"/>
</dbReference>
<evidence type="ECO:0000256" key="6">
    <source>
        <dbReference type="ARBA" id="ARBA00023125"/>
    </source>
</evidence>
<dbReference type="Pfam" id="PF00488">
    <property type="entry name" value="MutS_V"/>
    <property type="match status" value="1"/>
</dbReference>
<dbReference type="Proteomes" id="UP000002027">
    <property type="component" value="Chromosome 1"/>
</dbReference>
<organism evidence="10 11">
    <name type="scientific">Sphaerobacter thermophilus (strain ATCC 49802 / DSM 20745 / KCCM 41009 / NCIMB 13125 / S 6022)</name>
    <dbReference type="NCBI Taxonomy" id="479434"/>
    <lineage>
        <taxon>Bacteria</taxon>
        <taxon>Pseudomonadati</taxon>
        <taxon>Thermomicrobiota</taxon>
        <taxon>Thermomicrobia</taxon>
        <taxon>Sphaerobacterales</taxon>
        <taxon>Sphaerobacterineae</taxon>
        <taxon>Sphaerobacteraceae</taxon>
        <taxon>Sphaerobacter</taxon>
    </lineage>
</organism>
<gene>
    <name evidence="7" type="primary">mutS2</name>
    <name evidence="7" type="synonym">rqcU</name>
    <name evidence="10" type="ordered locus">Sthe_1703</name>
</gene>
<dbReference type="Pfam" id="PF20297">
    <property type="entry name" value="MSSS"/>
    <property type="match status" value="1"/>
</dbReference>
<protein>
    <recommendedName>
        <fullName evidence="7">Endonuclease MutS2</fullName>
        <ecNumber evidence="7">3.1.-.-</ecNumber>
    </recommendedName>
    <alternativeName>
        <fullName evidence="7">Ribosome-associated protein quality control-upstream factor</fullName>
        <shortName evidence="7">RQC-upstream factor</shortName>
        <shortName evidence="7">RqcU</shortName>
        <ecNumber evidence="7">3.6.4.-</ecNumber>
    </alternativeName>
</protein>
<comment type="subunit">
    <text evidence="7">Homodimer. Binds to stalled ribosomes, contacting rRNA.</text>
</comment>
<feature type="region of interest" description="Disordered" evidence="8">
    <location>
        <begin position="605"/>
        <end position="651"/>
    </location>
</feature>
<dbReference type="InterPro" id="IPR045076">
    <property type="entry name" value="MutS"/>
</dbReference>
<dbReference type="FunFam" id="3.40.50.300:FF:000830">
    <property type="entry name" value="Endonuclease MutS2"/>
    <property type="match status" value="1"/>
</dbReference>
<proteinExistence type="inferred from homology"/>
<dbReference type="SMART" id="SM00533">
    <property type="entry name" value="MUTSd"/>
    <property type="match status" value="1"/>
</dbReference>
<keyword evidence="4 7" id="KW-0067">ATP-binding</keyword>
<feature type="domain" description="Smr" evidence="9">
    <location>
        <begin position="724"/>
        <end position="799"/>
    </location>
</feature>
<dbReference type="InParanoid" id="D1C4H0"/>
<comment type="similarity">
    <text evidence="7">Belongs to the DNA mismatch repair MutS family. MutS2 subfamily.</text>
</comment>
<keyword evidence="6 7" id="KW-0238">DNA-binding</keyword>
<dbReference type="CDD" id="cd03280">
    <property type="entry name" value="ABC_MutS2"/>
    <property type="match status" value="1"/>
</dbReference>
<dbReference type="EC" id="3.6.4.-" evidence="7"/>
<dbReference type="KEGG" id="sti:Sthe_1703"/>
<feature type="compositionally biased region" description="Low complexity" evidence="8">
    <location>
        <begin position="606"/>
        <end position="618"/>
    </location>
</feature>
<dbReference type="InterPro" id="IPR036063">
    <property type="entry name" value="Smr_dom_sf"/>
</dbReference>
<feature type="compositionally biased region" description="Basic and acidic residues" evidence="8">
    <location>
        <begin position="628"/>
        <end position="638"/>
    </location>
</feature>
<comment type="function">
    <text evidence="7">Endonuclease that is involved in the suppression of homologous recombination and thus may have a key role in the control of bacterial genetic diversity.</text>
</comment>
<evidence type="ECO:0000256" key="3">
    <source>
        <dbReference type="ARBA" id="ARBA00022801"/>
    </source>
</evidence>
<dbReference type="RefSeq" id="WP_012872184.1">
    <property type="nucleotide sequence ID" value="NC_013523.1"/>
</dbReference>
<dbReference type="InterPro" id="IPR002625">
    <property type="entry name" value="Smr_dom"/>
</dbReference>
<evidence type="ECO:0000256" key="7">
    <source>
        <dbReference type="HAMAP-Rule" id="MF_00092"/>
    </source>
</evidence>
<keyword evidence="7" id="KW-0540">Nuclease</keyword>
<reference evidence="10 11" key="2">
    <citation type="journal article" date="2010" name="Stand. Genomic Sci.">
        <title>Complete genome sequence of Desulfohalobium retbaense type strain (HR(100)).</title>
        <authorList>
            <person name="Spring S."/>
            <person name="Nolan M."/>
            <person name="Lapidus A."/>
            <person name="Glavina Del Rio T."/>
            <person name="Copeland A."/>
            <person name="Tice H."/>
            <person name="Cheng J.F."/>
            <person name="Lucas S."/>
            <person name="Land M."/>
            <person name="Chen F."/>
            <person name="Bruce D."/>
            <person name="Goodwin L."/>
            <person name="Pitluck S."/>
            <person name="Ivanova N."/>
            <person name="Mavromatis K."/>
            <person name="Mikhailova N."/>
            <person name="Pati A."/>
            <person name="Chen A."/>
            <person name="Palaniappan K."/>
            <person name="Hauser L."/>
            <person name="Chang Y.J."/>
            <person name="Jeffries C.D."/>
            <person name="Munk C."/>
            <person name="Kiss H."/>
            <person name="Chain P."/>
            <person name="Han C."/>
            <person name="Brettin T."/>
            <person name="Detter J.C."/>
            <person name="Schuler E."/>
            <person name="Goker M."/>
            <person name="Rohde M."/>
            <person name="Bristow J."/>
            <person name="Eisen J.A."/>
            <person name="Markowitz V."/>
            <person name="Hugenholtz P."/>
            <person name="Kyrpides N.C."/>
            <person name="Klenk H.P."/>
        </authorList>
    </citation>
    <scope>NUCLEOTIDE SEQUENCE [LARGE SCALE GENOMIC DNA]</scope>
    <source>
        <strain evidence="11">ATCC 49802 / DSM 20745 / S 6022</strain>
    </source>
</reference>
<keyword evidence="1 7" id="KW-0699">rRNA-binding</keyword>
<dbReference type="HOGENOM" id="CLU_011252_2_1_0"/>
<dbReference type="GO" id="GO:0016887">
    <property type="term" value="F:ATP hydrolysis activity"/>
    <property type="evidence" value="ECO:0007669"/>
    <property type="project" value="InterPro"/>
</dbReference>
<keyword evidence="7" id="KW-0255">Endonuclease</keyword>
<dbReference type="eggNOG" id="COG1193">
    <property type="taxonomic scope" value="Bacteria"/>
</dbReference>
<evidence type="ECO:0000259" key="9">
    <source>
        <dbReference type="PROSITE" id="PS50828"/>
    </source>
</evidence>
<dbReference type="AlphaFoldDB" id="D1C4H0"/>
<dbReference type="Gene3D" id="3.40.50.300">
    <property type="entry name" value="P-loop containing nucleotide triphosphate hydrolases"/>
    <property type="match status" value="1"/>
</dbReference>
<dbReference type="SMART" id="SM00534">
    <property type="entry name" value="MUTSac"/>
    <property type="match status" value="1"/>
</dbReference>
<dbReference type="GO" id="GO:0004519">
    <property type="term" value="F:endonuclease activity"/>
    <property type="evidence" value="ECO:0007669"/>
    <property type="project" value="UniProtKB-UniRule"/>
</dbReference>
<dbReference type="SMART" id="SM00463">
    <property type="entry name" value="SMR"/>
    <property type="match status" value="1"/>
</dbReference>
<dbReference type="PROSITE" id="PS00486">
    <property type="entry name" value="DNA_MISMATCH_REPAIR_2"/>
    <property type="match status" value="1"/>
</dbReference>
<dbReference type="InterPro" id="IPR007696">
    <property type="entry name" value="DNA_mismatch_repair_MutS_core"/>
</dbReference>
<dbReference type="OrthoDB" id="9808166at2"/>
<evidence type="ECO:0000256" key="8">
    <source>
        <dbReference type="SAM" id="MobiDB-lite"/>
    </source>
</evidence>
<sequence length="800" mass="87161">MSYEASRQLEFDRVLELLAQRCQYSVAAERAREIGPTGDASRVAYLLAVTREAVTLLTTYPSFTVGGVRDIRPLVERARRGSLLSAGDLRDALDTIQAARELRRTFFKIPDANELYPNLSEFVEAIADLAGLEADLGRTVGPRGEILDTASERLAEIRREVRIAHRRLLDRLNRMLTDAAYAGAIQDAIVTMREGRYVIPVRADRRAQIPGVVHATSASGQTLFVEPMAVVELNNRWRELQMAEEHEIEAILRARSDQIAAAADDLDQTVEAVAAIDLALAKARLAFSMRAVEPILVEASGPGAPGGHPRHRIDLRQARHPLLDPDTVVPIDVRIGETYRILVVTGPNTGGKTVALKTVGLLTLMAQTGLFIPAADGSALSVFSAVYADIGDEQSIEQSLSTFSAHVTKIIAMLRSADADSLVLLDEIGAGTDPQEGSALARAIISALLERGVIAMVTTHYSELKAFAYVTEGTENASVEFDLRNLSPTYRLLLGVAGQSNALAIAERLGMPREVIEAARSYLSPGTERADELLTEIRRRRAEAEKALAAARDQQRAAERARRQAEEALREAEQARAAAREDALAELAEELREARDLLRRLRARAEAPATPITPAERPASQDVEELGEELRRAQERVRQAARRRRPRTAPAEPLRVGDMVEIPSLGMEGEIVGFADGGEEADVQVGAFKVRQPVSALRRVRSAPAPRQATRVTVPAAPSVDQEINLLGRRVAEAQEELETYLDAAARASLPWVRIVHGKGTGALRAAVHEMLQRHPLVERFETAEPNAGGDGVTVAFLKG</sequence>
<dbReference type="NCBIfam" id="TIGR01069">
    <property type="entry name" value="mutS2"/>
    <property type="match status" value="1"/>
</dbReference>
<dbReference type="EC" id="3.1.-.-" evidence="7"/>
<dbReference type="STRING" id="479434.Sthe_1703"/>
<feature type="region of interest" description="Disordered" evidence="8">
    <location>
        <begin position="555"/>
        <end position="574"/>
    </location>
</feature>
<dbReference type="InterPro" id="IPR046893">
    <property type="entry name" value="MSSS"/>
</dbReference>
<keyword evidence="2 7" id="KW-0547">Nucleotide-binding</keyword>
<evidence type="ECO:0000313" key="11">
    <source>
        <dbReference type="Proteomes" id="UP000002027"/>
    </source>
</evidence>
<dbReference type="PROSITE" id="PS50828">
    <property type="entry name" value="SMR"/>
    <property type="match status" value="1"/>
</dbReference>
<dbReference type="HAMAP" id="MF_00092">
    <property type="entry name" value="MutS2"/>
    <property type="match status" value="1"/>
</dbReference>
<reference evidence="11" key="1">
    <citation type="submission" date="2009-11" db="EMBL/GenBank/DDBJ databases">
        <title>The complete chromosome 1 of Sphaerobacter thermophilus DSM 20745.</title>
        <authorList>
            <person name="Lucas S."/>
            <person name="Copeland A."/>
            <person name="Lapidus A."/>
            <person name="Glavina del Rio T."/>
            <person name="Dalin E."/>
            <person name="Tice H."/>
            <person name="Bruce D."/>
            <person name="Goodwin L."/>
            <person name="Pitluck S."/>
            <person name="Kyrpides N."/>
            <person name="Mavromatis K."/>
            <person name="Ivanova N."/>
            <person name="Mikhailova N."/>
            <person name="LaButti K.M."/>
            <person name="Clum A."/>
            <person name="Sun H.I."/>
            <person name="Brettin T."/>
            <person name="Detter J.C."/>
            <person name="Han C."/>
            <person name="Larimer F."/>
            <person name="Land M."/>
            <person name="Hauser L."/>
            <person name="Markowitz V."/>
            <person name="Cheng J.F."/>
            <person name="Hugenholtz P."/>
            <person name="Woyke T."/>
            <person name="Wu D."/>
            <person name="Steenblock K."/>
            <person name="Schneider S."/>
            <person name="Pukall R."/>
            <person name="Goeker M."/>
            <person name="Klenk H.P."/>
            <person name="Eisen J.A."/>
        </authorList>
    </citation>
    <scope>NUCLEOTIDE SEQUENCE [LARGE SCALE GENOMIC DNA]</scope>
    <source>
        <strain evidence="11">ATCC 49802 / DSM 20745 / S 6022</strain>
    </source>
</reference>
<dbReference type="InterPro" id="IPR005747">
    <property type="entry name" value="MutS2"/>
</dbReference>
<dbReference type="GO" id="GO:0072344">
    <property type="term" value="P:rescue of stalled ribosome"/>
    <property type="evidence" value="ECO:0007669"/>
    <property type="project" value="UniProtKB-UniRule"/>
</dbReference>
<dbReference type="GO" id="GO:0140664">
    <property type="term" value="F:ATP-dependent DNA damage sensor activity"/>
    <property type="evidence" value="ECO:0007669"/>
    <property type="project" value="InterPro"/>
</dbReference>
<keyword evidence="5 7" id="KW-0694">RNA-binding</keyword>
<feature type="binding site" evidence="7">
    <location>
        <begin position="346"/>
        <end position="353"/>
    </location>
    <ligand>
        <name>ATP</name>
        <dbReference type="ChEBI" id="CHEBI:30616"/>
    </ligand>
</feature>
<dbReference type="InterPro" id="IPR000432">
    <property type="entry name" value="DNA_mismatch_repair_MutS_C"/>
</dbReference>
<comment type="function">
    <text evidence="7">Acts as a ribosome collision sensor, splitting the ribosome into its 2 subunits. Detects stalled/collided 70S ribosomes which it binds and splits by an ATP-hydrolysis driven conformational change. Acts upstream of the ribosome quality control system (RQC), a ribosome-associated complex that mediates the extraction of incompletely synthesized nascent chains from stalled ribosomes and their subsequent degradation. Probably generates substrates for RQC.</text>
</comment>
<dbReference type="GO" id="GO:0019843">
    <property type="term" value="F:rRNA binding"/>
    <property type="evidence" value="ECO:0007669"/>
    <property type="project" value="UniProtKB-UniRule"/>
</dbReference>
<dbReference type="GO" id="GO:0030983">
    <property type="term" value="F:mismatched DNA binding"/>
    <property type="evidence" value="ECO:0007669"/>
    <property type="project" value="InterPro"/>
</dbReference>